<comment type="caution">
    <text evidence="1">The sequence shown here is derived from an EMBL/GenBank/DDBJ whole genome shotgun (WGS) entry which is preliminary data.</text>
</comment>
<accession>A0AAV7UZV4</accession>
<gene>
    <name evidence="1" type="ORF">NDU88_003182</name>
</gene>
<dbReference type="Proteomes" id="UP001066276">
    <property type="component" value="Chromosome 2_2"/>
</dbReference>
<organism evidence="1 2">
    <name type="scientific">Pleurodeles waltl</name>
    <name type="common">Iberian ribbed newt</name>
    <dbReference type="NCBI Taxonomy" id="8319"/>
    <lineage>
        <taxon>Eukaryota</taxon>
        <taxon>Metazoa</taxon>
        <taxon>Chordata</taxon>
        <taxon>Craniata</taxon>
        <taxon>Vertebrata</taxon>
        <taxon>Euteleostomi</taxon>
        <taxon>Amphibia</taxon>
        <taxon>Batrachia</taxon>
        <taxon>Caudata</taxon>
        <taxon>Salamandroidea</taxon>
        <taxon>Salamandridae</taxon>
        <taxon>Pleurodelinae</taxon>
        <taxon>Pleurodeles</taxon>
    </lineage>
</organism>
<evidence type="ECO:0000313" key="2">
    <source>
        <dbReference type="Proteomes" id="UP001066276"/>
    </source>
</evidence>
<proteinExistence type="predicted"/>
<name>A0AAV7UZV4_PLEWA</name>
<protein>
    <submittedName>
        <fullName evidence="1">Uncharacterized protein</fullName>
    </submittedName>
</protein>
<evidence type="ECO:0000313" key="1">
    <source>
        <dbReference type="EMBL" id="KAJ1193886.1"/>
    </source>
</evidence>
<dbReference type="AlphaFoldDB" id="A0AAV7UZV4"/>
<keyword evidence="2" id="KW-1185">Reference proteome</keyword>
<dbReference type="EMBL" id="JANPWB010000004">
    <property type="protein sequence ID" value="KAJ1193886.1"/>
    <property type="molecule type" value="Genomic_DNA"/>
</dbReference>
<sequence length="75" mass="8095">MVNAQNHTAVKRFTRTARQGPSLSCHSPENVLLRFHAVLISFRCPDGVVRPRCRCSPLGGSASDCSGFFGCCNGL</sequence>
<reference evidence="1" key="1">
    <citation type="journal article" date="2022" name="bioRxiv">
        <title>Sequencing and chromosome-scale assembly of the giantPleurodeles waltlgenome.</title>
        <authorList>
            <person name="Brown T."/>
            <person name="Elewa A."/>
            <person name="Iarovenko S."/>
            <person name="Subramanian E."/>
            <person name="Araus A.J."/>
            <person name="Petzold A."/>
            <person name="Susuki M."/>
            <person name="Suzuki K.-i.T."/>
            <person name="Hayashi T."/>
            <person name="Toyoda A."/>
            <person name="Oliveira C."/>
            <person name="Osipova E."/>
            <person name="Leigh N.D."/>
            <person name="Simon A."/>
            <person name="Yun M.H."/>
        </authorList>
    </citation>
    <scope>NUCLEOTIDE SEQUENCE</scope>
    <source>
        <strain evidence="1">20211129_DDA</strain>
        <tissue evidence="1">Liver</tissue>
    </source>
</reference>